<dbReference type="EMBL" id="BAABRO010000012">
    <property type="protein sequence ID" value="GAA5509031.1"/>
    <property type="molecule type" value="Genomic_DNA"/>
</dbReference>
<evidence type="ECO:0008006" key="3">
    <source>
        <dbReference type="Google" id="ProtNLM"/>
    </source>
</evidence>
<reference evidence="1 2" key="1">
    <citation type="submission" date="2024-02" db="EMBL/GenBank/DDBJ databases">
        <title>Rhodopirellula caenicola NBRC 110016.</title>
        <authorList>
            <person name="Ichikawa N."/>
            <person name="Katano-Makiyama Y."/>
            <person name="Hidaka K."/>
        </authorList>
    </citation>
    <scope>NUCLEOTIDE SEQUENCE [LARGE SCALE GENOMIC DNA]</scope>
    <source>
        <strain evidence="1 2">NBRC 110016</strain>
    </source>
</reference>
<comment type="caution">
    <text evidence="1">The sequence shown here is derived from an EMBL/GenBank/DDBJ whole genome shotgun (WGS) entry which is preliminary data.</text>
</comment>
<organism evidence="1 2">
    <name type="scientific">Novipirellula caenicola</name>
    <dbReference type="NCBI Taxonomy" id="1536901"/>
    <lineage>
        <taxon>Bacteria</taxon>
        <taxon>Pseudomonadati</taxon>
        <taxon>Planctomycetota</taxon>
        <taxon>Planctomycetia</taxon>
        <taxon>Pirellulales</taxon>
        <taxon>Pirellulaceae</taxon>
        <taxon>Novipirellula</taxon>
    </lineage>
</organism>
<dbReference type="RefSeq" id="WP_345685770.1">
    <property type="nucleotide sequence ID" value="NZ_BAABRO010000012.1"/>
</dbReference>
<keyword evidence="2" id="KW-1185">Reference proteome</keyword>
<evidence type="ECO:0000313" key="1">
    <source>
        <dbReference type="EMBL" id="GAA5509031.1"/>
    </source>
</evidence>
<dbReference type="Proteomes" id="UP001416858">
    <property type="component" value="Unassembled WGS sequence"/>
</dbReference>
<proteinExistence type="predicted"/>
<gene>
    <name evidence="1" type="ORF">Rcae01_04500</name>
</gene>
<evidence type="ECO:0000313" key="2">
    <source>
        <dbReference type="Proteomes" id="UP001416858"/>
    </source>
</evidence>
<name>A0ABP9VWG1_9BACT</name>
<accession>A0ABP9VWG1</accession>
<protein>
    <recommendedName>
        <fullName evidence="3">Secreted protein</fullName>
    </recommendedName>
</protein>
<sequence>MFKRLGHAFLACFLLVVVGCGDGGGNNKTPAANDYEAYIAKHPEAAIHVQDPPD</sequence>
<dbReference type="PROSITE" id="PS51257">
    <property type="entry name" value="PROKAR_LIPOPROTEIN"/>
    <property type="match status" value="1"/>
</dbReference>